<reference evidence="1 2" key="1">
    <citation type="journal article" date="2018" name="Arch. Microbiol.">
        <title>New insights into the metabolic potential of the phototrophic purple bacterium Rhodopila globiformis DSM 161(T) from its draft genome sequence and evidence for a vanadium-dependent nitrogenase.</title>
        <authorList>
            <person name="Imhoff J.F."/>
            <person name="Rahn T."/>
            <person name="Kunzel S."/>
            <person name="Neulinger S.C."/>
        </authorList>
    </citation>
    <scope>NUCLEOTIDE SEQUENCE [LARGE SCALE GENOMIC DNA]</scope>
    <source>
        <strain evidence="1 2">DSM 161</strain>
    </source>
</reference>
<evidence type="ECO:0000313" key="1">
    <source>
        <dbReference type="EMBL" id="PPQ34562.1"/>
    </source>
</evidence>
<name>A0A2S6NIR7_RHOGL</name>
<accession>A0A2S6NIR7</accession>
<proteinExistence type="predicted"/>
<organism evidence="1 2">
    <name type="scientific">Rhodopila globiformis</name>
    <name type="common">Rhodopseudomonas globiformis</name>
    <dbReference type="NCBI Taxonomy" id="1071"/>
    <lineage>
        <taxon>Bacteria</taxon>
        <taxon>Pseudomonadati</taxon>
        <taxon>Pseudomonadota</taxon>
        <taxon>Alphaproteobacteria</taxon>
        <taxon>Acetobacterales</taxon>
        <taxon>Acetobacteraceae</taxon>
        <taxon>Rhodopila</taxon>
    </lineage>
</organism>
<protein>
    <submittedName>
        <fullName evidence="1">Uncharacterized protein</fullName>
    </submittedName>
</protein>
<keyword evidence="2" id="KW-1185">Reference proteome</keyword>
<dbReference type="Proteomes" id="UP000239724">
    <property type="component" value="Unassembled WGS sequence"/>
</dbReference>
<comment type="caution">
    <text evidence="1">The sequence shown here is derived from an EMBL/GenBank/DDBJ whole genome shotgun (WGS) entry which is preliminary data.</text>
</comment>
<dbReference type="EMBL" id="NHRY01000102">
    <property type="protein sequence ID" value="PPQ34562.1"/>
    <property type="molecule type" value="Genomic_DNA"/>
</dbReference>
<dbReference type="AlphaFoldDB" id="A0A2S6NIR7"/>
<evidence type="ECO:0000313" key="2">
    <source>
        <dbReference type="Proteomes" id="UP000239724"/>
    </source>
</evidence>
<sequence length="137" mass="14644">MLPPAAGFAPQVTGLAPQPVADAPAMRVAAADNAPPGAVSAPDSFFGDSFLGQWFDRVDQARASQPQWAAPLMTTPALLVQQFRYDFWDQHVGNGAQVLNFGAVKGLELIPTTNEIFVTVPSYQQRDNVKPASGFTD</sequence>
<gene>
    <name evidence="1" type="ORF">CCS01_10310</name>
</gene>